<evidence type="ECO:0000256" key="2">
    <source>
        <dbReference type="ARBA" id="ARBA00016322"/>
    </source>
</evidence>
<dbReference type="Pfam" id="PF02493">
    <property type="entry name" value="MORN"/>
    <property type="match status" value="1"/>
</dbReference>
<dbReference type="SUPFAM" id="SSF82185">
    <property type="entry name" value="Histone H3 K4-specific methyltransferase SET7/9 N-terminal domain"/>
    <property type="match status" value="1"/>
</dbReference>
<dbReference type="PANTHER" id="PTHR46437:SF1">
    <property type="entry name" value="MORN REPEAT-CONTAINING PROTEIN 5"/>
    <property type="match status" value="1"/>
</dbReference>
<evidence type="ECO:0000256" key="1">
    <source>
        <dbReference type="ARBA" id="ARBA00004230"/>
    </source>
</evidence>
<gene>
    <name evidence="8" type="ORF">TPSB3V08_LOCUS1124</name>
</gene>
<dbReference type="Gene3D" id="2.20.110.10">
    <property type="entry name" value="Histone H3 K4-specific methyltransferase SET7/9 N-terminal domain"/>
    <property type="match status" value="1"/>
</dbReference>
<sequence>MDQGNLSQSDQETQNVSKDRAGIKDGESRSAISDDEDASQTPDDDFSKKFGVGLEEKASKVQEDLTKKHEFDTGNRMFKLTFKNGENEDVRTLGDVFKIDEESVIDRGSMENFTENRKYSRNPNSPFEKDGNILTDDDDVNGGRIGARKESGGLLRDKLGDIRKERASNNASEYEGSSGGLGSQKLYTPPPVARDPFTWITGSVYDGTWDLLGMSGRGSYTMPHAKRNFVENVPDDWSQVSITRSNVMLVCLPSLLSANKVAGPKRRVGSIGSHILRGWKLLVTMWNSTLNTSDSHRPRGWKLLVTMWNSTLNTSGSHRLRGWKLLANDCNKVWRLLGVVYEGALKDGKFHGKGTLNYPSGCCISGVWDNGVLQSTSFHFSDGLSFRNVESWKYCKMPDRRFYKEHLLGLRPAGLSHLTQDTPTRPIPEGCYDVGDGFYDPRTKCVTDPEDGRITRVPTAAEEEWIMANCRKAWDQPQGYRPDLYENWWSEQGCKAGDQEEEEDLQ</sequence>
<dbReference type="EMBL" id="OD000388">
    <property type="protein sequence ID" value="CAD7397399.1"/>
    <property type="molecule type" value="Genomic_DNA"/>
</dbReference>
<keyword evidence="3" id="KW-0677">Repeat</keyword>
<dbReference type="InterPro" id="IPR042814">
    <property type="entry name" value="Morn5"/>
</dbReference>
<accession>A0A7R9CJ14</accession>
<keyword evidence="6" id="KW-0966">Cell projection</keyword>
<dbReference type="GO" id="GO:0031514">
    <property type="term" value="C:motile cilium"/>
    <property type="evidence" value="ECO:0007669"/>
    <property type="project" value="UniProtKB-SubCell"/>
</dbReference>
<evidence type="ECO:0000256" key="4">
    <source>
        <dbReference type="ARBA" id="ARBA00022846"/>
    </source>
</evidence>
<dbReference type="PANTHER" id="PTHR46437">
    <property type="entry name" value="MORN REPEAT-CONTAINING PROTEIN 5"/>
    <property type="match status" value="1"/>
</dbReference>
<organism evidence="8">
    <name type="scientific">Timema poppense</name>
    <name type="common">Walking stick</name>
    <dbReference type="NCBI Taxonomy" id="170557"/>
    <lineage>
        <taxon>Eukaryota</taxon>
        <taxon>Metazoa</taxon>
        <taxon>Ecdysozoa</taxon>
        <taxon>Arthropoda</taxon>
        <taxon>Hexapoda</taxon>
        <taxon>Insecta</taxon>
        <taxon>Pterygota</taxon>
        <taxon>Neoptera</taxon>
        <taxon>Polyneoptera</taxon>
        <taxon>Phasmatodea</taxon>
        <taxon>Timematodea</taxon>
        <taxon>Timematoidea</taxon>
        <taxon>Timematidae</taxon>
        <taxon>Timema</taxon>
    </lineage>
</organism>
<evidence type="ECO:0000313" key="8">
    <source>
        <dbReference type="EMBL" id="CAD7397399.1"/>
    </source>
</evidence>
<dbReference type="AlphaFoldDB" id="A0A7R9CJ14"/>
<protein>
    <recommendedName>
        <fullName evidence="2">MORN repeat-containing protein 5</fullName>
    </recommendedName>
</protein>
<feature type="compositionally biased region" description="Polar residues" evidence="7">
    <location>
        <begin position="1"/>
        <end position="16"/>
    </location>
</feature>
<evidence type="ECO:0000256" key="5">
    <source>
        <dbReference type="ARBA" id="ARBA00023069"/>
    </source>
</evidence>
<keyword evidence="4" id="KW-0282">Flagellum</keyword>
<evidence type="ECO:0000256" key="3">
    <source>
        <dbReference type="ARBA" id="ARBA00022737"/>
    </source>
</evidence>
<comment type="subcellular location">
    <subcellularLocation>
        <location evidence="1">Cell projection</location>
        <location evidence="1">Cilium</location>
        <location evidence="1">Flagellum</location>
    </subcellularLocation>
</comment>
<keyword evidence="5" id="KW-0969">Cilium</keyword>
<dbReference type="InterPro" id="IPR003409">
    <property type="entry name" value="MORN"/>
</dbReference>
<feature type="region of interest" description="Disordered" evidence="7">
    <location>
        <begin position="1"/>
        <end position="51"/>
    </location>
</feature>
<name>A0A7R9CJ14_TIMPO</name>
<feature type="compositionally biased region" description="Basic and acidic residues" evidence="7">
    <location>
        <begin position="17"/>
        <end position="28"/>
    </location>
</feature>
<feature type="region of interest" description="Disordered" evidence="7">
    <location>
        <begin position="115"/>
        <end position="148"/>
    </location>
</feature>
<feature type="compositionally biased region" description="Acidic residues" evidence="7">
    <location>
        <begin position="33"/>
        <end position="44"/>
    </location>
</feature>
<evidence type="ECO:0000256" key="6">
    <source>
        <dbReference type="ARBA" id="ARBA00023273"/>
    </source>
</evidence>
<evidence type="ECO:0000256" key="7">
    <source>
        <dbReference type="SAM" id="MobiDB-lite"/>
    </source>
</evidence>
<reference evidence="8" key="1">
    <citation type="submission" date="2020-11" db="EMBL/GenBank/DDBJ databases">
        <authorList>
            <person name="Tran Van P."/>
        </authorList>
    </citation>
    <scope>NUCLEOTIDE SEQUENCE</scope>
</reference>
<proteinExistence type="predicted"/>